<protein>
    <submittedName>
        <fullName evidence="1">Uncharacterized protein</fullName>
    </submittedName>
</protein>
<dbReference type="Proteomes" id="UP000189545">
    <property type="component" value="Chromosome"/>
</dbReference>
<dbReference type="KEGG" id="spsw:Sps_05427"/>
<keyword evidence="2" id="KW-1185">Reference proteome</keyword>
<reference evidence="1 2" key="1">
    <citation type="submission" date="2016-03" db="EMBL/GenBank/DDBJ databases">
        <title>Complete genome sequence of Shewanella psychrophila WP2, a deep sea bacterium isolated from west Pacific sediment.</title>
        <authorList>
            <person name="Xu G."/>
            <person name="Jian H."/>
        </authorList>
    </citation>
    <scope>NUCLEOTIDE SEQUENCE [LARGE SCALE GENOMIC DNA]</scope>
    <source>
        <strain evidence="1 2">WP2</strain>
    </source>
</reference>
<sequence>MPKGLGNNDLMLRWNGIKHVRAMATPDVAASLSGLSRYETKFLRVQLGLNTAYSKRRNFTPMCPLRGSSRSFPGAPRGL</sequence>
<dbReference type="STRING" id="225848.Sps_05427"/>
<accession>A0A1S6HY72</accession>
<proteinExistence type="predicted"/>
<gene>
    <name evidence="1" type="ORF">Sps_05427</name>
</gene>
<name>A0A1S6HY72_9GAMM</name>
<dbReference type="EMBL" id="CP014782">
    <property type="protein sequence ID" value="AQS40495.1"/>
    <property type="molecule type" value="Genomic_DNA"/>
</dbReference>
<evidence type="ECO:0000313" key="2">
    <source>
        <dbReference type="Proteomes" id="UP000189545"/>
    </source>
</evidence>
<evidence type="ECO:0000313" key="1">
    <source>
        <dbReference type="EMBL" id="AQS40495.1"/>
    </source>
</evidence>
<dbReference type="AlphaFoldDB" id="A0A1S6HY72"/>
<organism evidence="1 2">
    <name type="scientific">Shewanella psychrophila</name>
    <dbReference type="NCBI Taxonomy" id="225848"/>
    <lineage>
        <taxon>Bacteria</taxon>
        <taxon>Pseudomonadati</taxon>
        <taxon>Pseudomonadota</taxon>
        <taxon>Gammaproteobacteria</taxon>
        <taxon>Alteromonadales</taxon>
        <taxon>Shewanellaceae</taxon>
        <taxon>Shewanella</taxon>
    </lineage>
</organism>